<accession>A0A1I7RTL4</accession>
<evidence type="ECO:0000256" key="1">
    <source>
        <dbReference type="SAM" id="SignalP"/>
    </source>
</evidence>
<dbReference type="AlphaFoldDB" id="A0A1I7RTL4"/>
<keyword evidence="1" id="KW-0732">Signal</keyword>
<dbReference type="EMBL" id="CAJFCV020000005">
    <property type="protein sequence ID" value="CAG9122347.1"/>
    <property type="molecule type" value="Genomic_DNA"/>
</dbReference>
<evidence type="ECO:0000313" key="2">
    <source>
        <dbReference type="EMBL" id="CAD5231198.1"/>
    </source>
</evidence>
<reference evidence="2" key="2">
    <citation type="submission" date="2020-09" db="EMBL/GenBank/DDBJ databases">
        <authorList>
            <person name="Kikuchi T."/>
        </authorList>
    </citation>
    <scope>NUCLEOTIDE SEQUENCE</scope>
    <source>
        <strain evidence="2">Ka4C1</strain>
    </source>
</reference>
<dbReference type="EMBL" id="CAJFDI010000005">
    <property type="protein sequence ID" value="CAD5231198.1"/>
    <property type="molecule type" value="Genomic_DNA"/>
</dbReference>
<proteinExistence type="predicted"/>
<dbReference type="Proteomes" id="UP000582659">
    <property type="component" value="Unassembled WGS sequence"/>
</dbReference>
<organism evidence="3 5">
    <name type="scientific">Bursaphelenchus xylophilus</name>
    <name type="common">Pinewood nematode worm</name>
    <name type="synonym">Aphelenchoides xylophilus</name>
    <dbReference type="NCBI Taxonomy" id="6326"/>
    <lineage>
        <taxon>Eukaryota</taxon>
        <taxon>Metazoa</taxon>
        <taxon>Ecdysozoa</taxon>
        <taxon>Nematoda</taxon>
        <taxon>Chromadorea</taxon>
        <taxon>Rhabditida</taxon>
        <taxon>Tylenchina</taxon>
        <taxon>Tylenchomorpha</taxon>
        <taxon>Aphelenchoidea</taxon>
        <taxon>Aphelenchoididae</taxon>
        <taxon>Bursaphelenchus</taxon>
    </lineage>
</organism>
<gene>
    <name evidence="2" type="ORF">BXYJ_LOCUS11361</name>
</gene>
<sequence>MCIPIALLLFSWTVPSGKMEGAAAIVGAFLVMPWGGFRLSPGSAATSDVAGRLTRHLCPISRRSFIHITPHGLSLRLGPRNVAGSRSVWPTSS</sequence>
<dbReference type="Proteomes" id="UP000659654">
    <property type="component" value="Unassembled WGS sequence"/>
</dbReference>
<evidence type="ECO:0000313" key="5">
    <source>
        <dbReference type="WBParaSite" id="BXY_0406900.1"/>
    </source>
</evidence>
<name>A0A1I7RTL4_BURXY</name>
<keyword evidence="4" id="KW-1185">Reference proteome</keyword>
<feature type="chain" id="PRO_5036021942" evidence="1">
    <location>
        <begin position="20"/>
        <end position="93"/>
    </location>
</feature>
<protein>
    <submittedName>
        <fullName evidence="2">(pine wood nematode) hypothetical protein</fullName>
    </submittedName>
</protein>
<dbReference type="WBParaSite" id="BXY_0406900.1">
    <property type="protein sequence ID" value="BXY_0406900.1"/>
    <property type="gene ID" value="BXY_0406900"/>
</dbReference>
<feature type="signal peptide" evidence="1">
    <location>
        <begin position="1"/>
        <end position="19"/>
    </location>
</feature>
<dbReference type="Proteomes" id="UP000095284">
    <property type="component" value="Unplaced"/>
</dbReference>
<reference evidence="5" key="1">
    <citation type="submission" date="2016-11" db="UniProtKB">
        <authorList>
            <consortium name="WormBaseParasite"/>
        </authorList>
    </citation>
    <scope>IDENTIFICATION</scope>
</reference>
<evidence type="ECO:0000313" key="4">
    <source>
        <dbReference type="Proteomes" id="UP000659654"/>
    </source>
</evidence>
<evidence type="ECO:0000313" key="3">
    <source>
        <dbReference type="Proteomes" id="UP000095284"/>
    </source>
</evidence>